<evidence type="ECO:0000256" key="1">
    <source>
        <dbReference type="SAM" id="SignalP"/>
    </source>
</evidence>
<keyword evidence="1" id="KW-0732">Signal</keyword>
<dbReference type="Proteomes" id="UP000283633">
    <property type="component" value="Unassembled WGS sequence"/>
</dbReference>
<dbReference type="RefSeq" id="WP_125072486.1">
    <property type="nucleotide sequence ID" value="NZ_QWZQ01000025.1"/>
</dbReference>
<protein>
    <submittedName>
        <fullName evidence="3">WxL domain-containing protein</fullName>
    </submittedName>
</protein>
<reference evidence="3 4" key="1">
    <citation type="submission" date="2018-08" db="EMBL/GenBank/DDBJ databases">
        <title>Genome Lactobacillus garii FI11369.</title>
        <authorList>
            <person name="Diaz M."/>
            <person name="Narbad A."/>
        </authorList>
    </citation>
    <scope>NUCLEOTIDE SEQUENCE [LARGE SCALE GENOMIC DNA]</scope>
    <source>
        <strain evidence="3 4">FI11369</strain>
    </source>
</reference>
<dbReference type="InterPro" id="IPR027994">
    <property type="entry name" value="WxL_dom"/>
</dbReference>
<proteinExistence type="predicted"/>
<gene>
    <name evidence="3" type="ORF">D1831_08445</name>
</gene>
<organism evidence="3 4">
    <name type="scientific">Lactiplantibacillus garii</name>
    <dbReference type="NCBI Taxonomy" id="2306423"/>
    <lineage>
        <taxon>Bacteria</taxon>
        <taxon>Bacillati</taxon>
        <taxon>Bacillota</taxon>
        <taxon>Bacilli</taxon>
        <taxon>Lactobacillales</taxon>
        <taxon>Lactobacillaceae</taxon>
        <taxon>Lactiplantibacillus</taxon>
    </lineage>
</organism>
<evidence type="ECO:0000313" key="3">
    <source>
        <dbReference type="EMBL" id="RRK10255.1"/>
    </source>
</evidence>
<accession>A0A3R8LJM1</accession>
<name>A0A3R8LJM1_9LACO</name>
<feature type="domain" description="WxL" evidence="2">
    <location>
        <begin position="38"/>
        <end position="188"/>
    </location>
</feature>
<evidence type="ECO:0000313" key="4">
    <source>
        <dbReference type="Proteomes" id="UP000283633"/>
    </source>
</evidence>
<dbReference type="AlphaFoldDB" id="A0A3R8LJM1"/>
<dbReference type="OrthoDB" id="2282798at2"/>
<keyword evidence="4" id="KW-1185">Reference proteome</keyword>
<dbReference type="Pfam" id="PF13731">
    <property type="entry name" value="WxL"/>
    <property type="match status" value="1"/>
</dbReference>
<sequence>MKKYVGTLLAGVTLMAALPMAAQAADNSKETTAKIELSQDEENKDITLDQVPGVDLGSHVNQNATKTYTADAVDGAIKVTNPGNTDGWKVQVAGTDFKDGDKVLRGAKLTFANGKTTADDTENASDLPTSDTITVNTNNQSIVTAAVNEGIGEFTTTHDKADVSLLVPAGNSAGAYKSTLTWTLSNAPS</sequence>
<comment type="caution">
    <text evidence="3">The sequence shown here is derived from an EMBL/GenBank/DDBJ whole genome shotgun (WGS) entry which is preliminary data.</text>
</comment>
<feature type="chain" id="PRO_5018716537" evidence="1">
    <location>
        <begin position="25"/>
        <end position="189"/>
    </location>
</feature>
<evidence type="ECO:0000259" key="2">
    <source>
        <dbReference type="Pfam" id="PF13731"/>
    </source>
</evidence>
<feature type="signal peptide" evidence="1">
    <location>
        <begin position="1"/>
        <end position="24"/>
    </location>
</feature>
<dbReference type="EMBL" id="QWZQ01000025">
    <property type="protein sequence ID" value="RRK10255.1"/>
    <property type="molecule type" value="Genomic_DNA"/>
</dbReference>